<reference evidence="1 2" key="1">
    <citation type="submission" date="2020-08" db="EMBL/GenBank/DDBJ databases">
        <title>Genomic Encyclopedia of Type Strains, Phase IV (KMG-V): Genome sequencing to study the core and pangenomes of soil and plant-associated prokaryotes.</title>
        <authorList>
            <person name="Whitman W."/>
        </authorList>
    </citation>
    <scope>NUCLEOTIDE SEQUENCE [LARGE SCALE GENOMIC DNA]</scope>
    <source>
        <strain evidence="1 2">SEMIA 402</strain>
    </source>
</reference>
<evidence type="ECO:0000313" key="2">
    <source>
        <dbReference type="Proteomes" id="UP000533641"/>
    </source>
</evidence>
<protein>
    <submittedName>
        <fullName evidence="1">Uncharacterized protein</fullName>
    </submittedName>
</protein>
<proteinExistence type="predicted"/>
<dbReference type="EMBL" id="JACIGM010000027">
    <property type="protein sequence ID" value="MBB4279394.1"/>
    <property type="molecule type" value="Genomic_DNA"/>
</dbReference>
<organism evidence="1 2">
    <name type="scientific">Rhizobium mongolense</name>
    <dbReference type="NCBI Taxonomy" id="57676"/>
    <lineage>
        <taxon>Bacteria</taxon>
        <taxon>Pseudomonadati</taxon>
        <taxon>Pseudomonadota</taxon>
        <taxon>Alphaproteobacteria</taxon>
        <taxon>Hyphomicrobiales</taxon>
        <taxon>Rhizobiaceae</taxon>
        <taxon>Rhizobium/Agrobacterium group</taxon>
        <taxon>Rhizobium</taxon>
    </lineage>
</organism>
<evidence type="ECO:0000313" key="1">
    <source>
        <dbReference type="EMBL" id="MBB4279394.1"/>
    </source>
</evidence>
<name>A0A7W6WIZ3_9HYPH</name>
<comment type="caution">
    <text evidence="1">The sequence shown here is derived from an EMBL/GenBank/DDBJ whole genome shotgun (WGS) entry which is preliminary data.</text>
</comment>
<accession>A0A7W6WIZ3</accession>
<dbReference type="AlphaFoldDB" id="A0A7W6WIZ3"/>
<dbReference type="Proteomes" id="UP000533641">
    <property type="component" value="Unassembled WGS sequence"/>
</dbReference>
<sequence>MKKERLAMFLFNTHPDDKKPQDPVGAETLRIAADEAERFLQHRDKPRGDAARGVCLDWRSRLGLVRSTLRTNFIALVWEGSRHWLMSGSHILLVRQPIDGSAGIHPHCG</sequence>
<gene>
    <name evidence="1" type="ORF">GGE12_007208</name>
</gene>